<evidence type="ECO:0000313" key="1">
    <source>
        <dbReference type="EMBL" id="KAG5454335.1"/>
    </source>
</evidence>
<proteinExistence type="predicted"/>
<keyword evidence="2" id="KW-1185">Reference proteome</keyword>
<reference evidence="1 2" key="2">
    <citation type="journal article" date="2021" name="Genomics">
        <title>High-quality reference genome for Clonorchis sinensis.</title>
        <authorList>
            <person name="Young N.D."/>
            <person name="Stroehlein A.J."/>
            <person name="Kinkar L."/>
            <person name="Wang T."/>
            <person name="Sohn W.M."/>
            <person name="Chang B.C.H."/>
            <person name="Kaur P."/>
            <person name="Weisz D."/>
            <person name="Dudchenko O."/>
            <person name="Aiden E.L."/>
            <person name="Korhonen P.K."/>
            <person name="Gasser R.B."/>
        </authorList>
    </citation>
    <scope>NUCLEOTIDE SEQUENCE [LARGE SCALE GENOMIC DNA]</scope>
    <source>
        <strain evidence="1">Cs-k2</strain>
    </source>
</reference>
<dbReference type="Proteomes" id="UP000286415">
    <property type="component" value="Unassembled WGS sequence"/>
</dbReference>
<organism evidence="1 2">
    <name type="scientific">Clonorchis sinensis</name>
    <name type="common">Chinese liver fluke</name>
    <dbReference type="NCBI Taxonomy" id="79923"/>
    <lineage>
        <taxon>Eukaryota</taxon>
        <taxon>Metazoa</taxon>
        <taxon>Spiralia</taxon>
        <taxon>Lophotrochozoa</taxon>
        <taxon>Platyhelminthes</taxon>
        <taxon>Trematoda</taxon>
        <taxon>Digenea</taxon>
        <taxon>Opisthorchiida</taxon>
        <taxon>Opisthorchiata</taxon>
        <taxon>Opisthorchiidae</taxon>
        <taxon>Clonorchis</taxon>
    </lineage>
</organism>
<comment type="caution">
    <text evidence="1">The sequence shown here is derived from an EMBL/GenBank/DDBJ whole genome shotgun (WGS) entry which is preliminary data.</text>
</comment>
<dbReference type="EMBL" id="NIRI02000010">
    <property type="protein sequence ID" value="KAG5454335.1"/>
    <property type="molecule type" value="Genomic_DNA"/>
</dbReference>
<reference evidence="1 2" key="1">
    <citation type="journal article" date="2018" name="Biotechnol. Adv.">
        <title>Improved genomic resources and new bioinformatic workflow for the carcinogenic parasite Clonorchis sinensis: Biotechnological implications.</title>
        <authorList>
            <person name="Wang D."/>
            <person name="Korhonen P.K."/>
            <person name="Gasser R.B."/>
            <person name="Young N.D."/>
        </authorList>
    </citation>
    <scope>NUCLEOTIDE SEQUENCE [LARGE SCALE GENOMIC DNA]</scope>
    <source>
        <strain evidence="1">Cs-k2</strain>
    </source>
</reference>
<dbReference type="OrthoDB" id="6227366at2759"/>
<accession>A0A3R7DBB6</accession>
<dbReference type="InParanoid" id="A0A3R7DBB6"/>
<protein>
    <submittedName>
        <fullName evidence="1">Uncharacterized protein</fullName>
    </submittedName>
</protein>
<dbReference type="AlphaFoldDB" id="A0A3R7DBB6"/>
<evidence type="ECO:0000313" key="2">
    <source>
        <dbReference type="Proteomes" id="UP000286415"/>
    </source>
</evidence>
<gene>
    <name evidence="1" type="ORF">CSKR_109209</name>
</gene>
<name>A0A3R7DBB6_CLOSI</name>
<feature type="non-terminal residue" evidence="1">
    <location>
        <position position="1"/>
    </location>
</feature>
<sequence length="318" mass="35517">LPGNITNERFSWVLAVTPFRCLAAMPPKGSTMSGILPGCPSLDRGSRATEVGFEPWTFRRPKWLEHECTDRKVRGSNPTSASQLPCLAMGNLAVSQPLYNLRVAWHLGIERVLQPNDFFYPNALRSTVLYLRYLGAMPPEGSTGPGIPPSCRNLDRDIKQTVRDFNLTSPSLLNIRCPTGSKGLVARWLKWLEREFTNRKVRGSNPTSASRLSLSRLGQPGSIPALVLPSGGMAARHREGVKAERLFLIYFYVYIATYIAAPTWPPHASVARIFEISRYVYIRNAPLIRLLKTLRQPTTGFALQTSLDQTYLSCWPSA</sequence>